<reference evidence="3 4" key="1">
    <citation type="journal article" date="2023" name="G3 (Bethesda)">
        <title>A chromosome-level genome assembly of Zasmidium syzygii isolated from banana leaves.</title>
        <authorList>
            <person name="van Westerhoven A.C."/>
            <person name="Mehrabi R."/>
            <person name="Talebi R."/>
            <person name="Steentjes M.B.F."/>
            <person name="Corcolon B."/>
            <person name="Chong P.A."/>
            <person name="Kema G.H.J."/>
            <person name="Seidl M.F."/>
        </authorList>
    </citation>
    <scope>NUCLEOTIDE SEQUENCE [LARGE SCALE GENOMIC DNA]</scope>
    <source>
        <strain evidence="3 4">P124</strain>
    </source>
</reference>
<sequence>MAVAIVNSTFYPEAGLFYDWTNAVNDSLAQYENNTVTLYQLGCLADDDWNGEGDGGWDCFSACQNATKLWNSTYSGYTLHNCMVYPIVAQMWNEGNLTAEGIDIAKSYGIRNDTDTDMYYGSPGIENCFSDYCQRFESEDEWCKSPNGTYTLGYGSDGSYWPLDFPTNMCDGLDAQINGDVMGIGVAISLLMQVAILTLSWLLFHFSRDWVKYTLWPCFRRKDSTTPERLQAAVKNSKPSKALIEWEGLAEFQDTQVWLMIAVQIACLVALKSPEEFEAESWQQYRNNVGVIYDLAFGGCLPVLLTLVLLRQANQSDWLVLLTTALSVSLAAAAWMITWQSSKLGFEVAAIEHKGPLTCGQLKPTALCFPNDWFAKSSVVGSTRGLAVLVFCWVVLLYLIIENFRVFKQRPGREHRTWKRNVLEVHKSWIAHTSRTRSFGLESKSALVRRTSELAYSNSFWHAVSKFFLLAAEVALLALTLRMLKDYSNVFNNEGFVVLDKNSWSLGQVIAVTAFVPPVTRFIWYCLFGKKEENEREDRSSEYKRASRSDSDPKMNNSPEITEFPEHPSGDISYRA</sequence>
<evidence type="ECO:0000313" key="3">
    <source>
        <dbReference type="EMBL" id="KAK4499217.1"/>
    </source>
</evidence>
<feature type="compositionally biased region" description="Basic and acidic residues" evidence="1">
    <location>
        <begin position="533"/>
        <end position="553"/>
    </location>
</feature>
<dbReference type="EMBL" id="JAXOVC010000007">
    <property type="protein sequence ID" value="KAK4499217.1"/>
    <property type="molecule type" value="Genomic_DNA"/>
</dbReference>
<feature type="transmembrane region" description="Helical" evidence="2">
    <location>
        <begin position="467"/>
        <end position="484"/>
    </location>
</feature>
<keyword evidence="4" id="KW-1185">Reference proteome</keyword>
<protein>
    <submittedName>
        <fullName evidence="3">Uncharacterized protein</fullName>
    </submittedName>
</protein>
<evidence type="ECO:0000256" key="1">
    <source>
        <dbReference type="SAM" id="MobiDB-lite"/>
    </source>
</evidence>
<keyword evidence="2" id="KW-0472">Membrane</keyword>
<feature type="transmembrane region" description="Helical" evidence="2">
    <location>
        <begin position="379"/>
        <end position="401"/>
    </location>
</feature>
<dbReference type="Proteomes" id="UP001305779">
    <property type="component" value="Unassembled WGS sequence"/>
</dbReference>
<feature type="transmembrane region" description="Helical" evidence="2">
    <location>
        <begin position="504"/>
        <end position="527"/>
    </location>
</feature>
<proteinExistence type="predicted"/>
<accession>A0ABR0ECK3</accession>
<feature type="transmembrane region" description="Helical" evidence="2">
    <location>
        <begin position="181"/>
        <end position="204"/>
    </location>
</feature>
<gene>
    <name evidence="3" type="ORF">PRZ48_009730</name>
</gene>
<keyword evidence="2" id="KW-0812">Transmembrane</keyword>
<feature type="region of interest" description="Disordered" evidence="1">
    <location>
        <begin position="533"/>
        <end position="576"/>
    </location>
</feature>
<comment type="caution">
    <text evidence="3">The sequence shown here is derived from an EMBL/GenBank/DDBJ whole genome shotgun (WGS) entry which is preliminary data.</text>
</comment>
<evidence type="ECO:0000313" key="4">
    <source>
        <dbReference type="Proteomes" id="UP001305779"/>
    </source>
</evidence>
<keyword evidence="2" id="KW-1133">Transmembrane helix</keyword>
<feature type="transmembrane region" description="Helical" evidence="2">
    <location>
        <begin position="291"/>
        <end position="311"/>
    </location>
</feature>
<evidence type="ECO:0000256" key="2">
    <source>
        <dbReference type="SAM" id="Phobius"/>
    </source>
</evidence>
<organism evidence="3 4">
    <name type="scientific">Zasmidium cellare</name>
    <name type="common">Wine cellar mold</name>
    <name type="synonym">Racodium cellare</name>
    <dbReference type="NCBI Taxonomy" id="395010"/>
    <lineage>
        <taxon>Eukaryota</taxon>
        <taxon>Fungi</taxon>
        <taxon>Dikarya</taxon>
        <taxon>Ascomycota</taxon>
        <taxon>Pezizomycotina</taxon>
        <taxon>Dothideomycetes</taxon>
        <taxon>Dothideomycetidae</taxon>
        <taxon>Mycosphaerellales</taxon>
        <taxon>Mycosphaerellaceae</taxon>
        <taxon>Zasmidium</taxon>
    </lineage>
</organism>
<feature type="transmembrane region" description="Helical" evidence="2">
    <location>
        <begin position="318"/>
        <end position="337"/>
    </location>
</feature>
<name>A0ABR0ECK3_ZASCE</name>